<dbReference type="SUPFAM" id="SSF48366">
    <property type="entry name" value="Ras GEF"/>
    <property type="match status" value="1"/>
</dbReference>
<protein>
    <submittedName>
        <fullName evidence="5">Ras guanine nucleotide exchange factor Y</fullName>
    </submittedName>
</protein>
<dbReference type="SMART" id="SM00147">
    <property type="entry name" value="RasGEF"/>
    <property type="match status" value="1"/>
</dbReference>
<feature type="compositionally biased region" description="Basic residues" evidence="3">
    <location>
        <begin position="120"/>
        <end position="131"/>
    </location>
</feature>
<feature type="compositionally biased region" description="Low complexity" evidence="3">
    <location>
        <begin position="756"/>
        <end position="770"/>
    </location>
</feature>
<feature type="compositionally biased region" description="Low complexity" evidence="3">
    <location>
        <begin position="182"/>
        <end position="191"/>
    </location>
</feature>
<keyword evidence="6" id="KW-1185">Reference proteome</keyword>
<accession>A0AA35R7N9</accession>
<evidence type="ECO:0000256" key="3">
    <source>
        <dbReference type="SAM" id="MobiDB-lite"/>
    </source>
</evidence>
<evidence type="ECO:0000256" key="1">
    <source>
        <dbReference type="ARBA" id="ARBA00022658"/>
    </source>
</evidence>
<feature type="compositionally biased region" description="Pro residues" evidence="3">
    <location>
        <begin position="455"/>
        <end position="464"/>
    </location>
</feature>
<dbReference type="Proteomes" id="UP001174909">
    <property type="component" value="Unassembled WGS sequence"/>
</dbReference>
<dbReference type="InterPro" id="IPR008937">
    <property type="entry name" value="Ras-like_GEF"/>
</dbReference>
<feature type="domain" description="Ras-GEF" evidence="4">
    <location>
        <begin position="872"/>
        <end position="1110"/>
    </location>
</feature>
<feature type="compositionally biased region" description="Basic residues" evidence="3">
    <location>
        <begin position="154"/>
        <end position="169"/>
    </location>
</feature>
<feature type="compositionally biased region" description="Low complexity" evidence="3">
    <location>
        <begin position="684"/>
        <end position="705"/>
    </location>
</feature>
<organism evidence="5 6">
    <name type="scientific">Geodia barretti</name>
    <name type="common">Barrett's horny sponge</name>
    <dbReference type="NCBI Taxonomy" id="519541"/>
    <lineage>
        <taxon>Eukaryota</taxon>
        <taxon>Metazoa</taxon>
        <taxon>Porifera</taxon>
        <taxon>Demospongiae</taxon>
        <taxon>Heteroscleromorpha</taxon>
        <taxon>Tetractinellida</taxon>
        <taxon>Astrophorina</taxon>
        <taxon>Geodiidae</taxon>
        <taxon>Geodia</taxon>
    </lineage>
</organism>
<evidence type="ECO:0000313" key="6">
    <source>
        <dbReference type="Proteomes" id="UP001174909"/>
    </source>
</evidence>
<dbReference type="GO" id="GO:0007265">
    <property type="term" value="P:Ras protein signal transduction"/>
    <property type="evidence" value="ECO:0007669"/>
    <property type="project" value="TreeGrafter"/>
</dbReference>
<feature type="compositionally biased region" description="Polar residues" evidence="3">
    <location>
        <begin position="193"/>
        <end position="206"/>
    </location>
</feature>
<feature type="region of interest" description="Disordered" evidence="3">
    <location>
        <begin position="730"/>
        <end position="770"/>
    </location>
</feature>
<feature type="region of interest" description="Disordered" evidence="3">
    <location>
        <begin position="349"/>
        <end position="470"/>
    </location>
</feature>
<evidence type="ECO:0000259" key="4">
    <source>
        <dbReference type="PROSITE" id="PS50009"/>
    </source>
</evidence>
<evidence type="ECO:0000313" key="5">
    <source>
        <dbReference type="EMBL" id="CAI8006358.1"/>
    </source>
</evidence>
<feature type="compositionally biased region" description="Low complexity" evidence="3">
    <location>
        <begin position="732"/>
        <end position="747"/>
    </location>
</feature>
<dbReference type="Pfam" id="PF00617">
    <property type="entry name" value="RasGEF"/>
    <property type="match status" value="1"/>
</dbReference>
<feature type="compositionally biased region" description="Pro residues" evidence="3">
    <location>
        <begin position="636"/>
        <end position="654"/>
    </location>
</feature>
<dbReference type="CDD" id="cd00155">
    <property type="entry name" value="RasGEF"/>
    <property type="match status" value="1"/>
</dbReference>
<dbReference type="PANTHER" id="PTHR23113">
    <property type="entry name" value="GUANINE NUCLEOTIDE EXCHANGE FACTOR"/>
    <property type="match status" value="1"/>
</dbReference>
<feature type="compositionally biased region" description="Basic and acidic residues" evidence="3">
    <location>
        <begin position="81"/>
        <end position="119"/>
    </location>
</feature>
<feature type="compositionally biased region" description="Basic and acidic residues" evidence="3">
    <location>
        <begin position="222"/>
        <end position="246"/>
    </location>
</feature>
<feature type="compositionally biased region" description="Basic and acidic residues" evidence="3">
    <location>
        <begin position="434"/>
        <end position="445"/>
    </location>
</feature>
<comment type="caution">
    <text evidence="5">The sequence shown here is derived from an EMBL/GenBank/DDBJ whole genome shotgun (WGS) entry which is preliminary data.</text>
</comment>
<feature type="region of interest" description="Disordered" evidence="3">
    <location>
        <begin position="47"/>
        <end position="264"/>
    </location>
</feature>
<feature type="compositionally biased region" description="Gly residues" evidence="3">
    <location>
        <begin position="548"/>
        <end position="562"/>
    </location>
</feature>
<keyword evidence="1 2" id="KW-0344">Guanine-nucleotide releasing factor</keyword>
<gene>
    <name evidence="5" type="ORF">GBAR_LOCUS4663</name>
</gene>
<dbReference type="PROSITE" id="PS50009">
    <property type="entry name" value="RASGEF_CAT"/>
    <property type="match status" value="1"/>
</dbReference>
<dbReference type="PANTHER" id="PTHR23113:SF368">
    <property type="entry name" value="CELL DIVISION CONTROL PROTEIN 25"/>
    <property type="match status" value="1"/>
</dbReference>
<feature type="compositionally biased region" description="Acidic residues" evidence="3">
    <location>
        <begin position="514"/>
        <end position="525"/>
    </location>
</feature>
<reference evidence="5" key="1">
    <citation type="submission" date="2023-03" db="EMBL/GenBank/DDBJ databases">
        <authorList>
            <person name="Steffen K."/>
            <person name="Cardenas P."/>
        </authorList>
    </citation>
    <scope>NUCLEOTIDE SEQUENCE</scope>
</reference>
<dbReference type="GO" id="GO:0005085">
    <property type="term" value="F:guanyl-nucleotide exchange factor activity"/>
    <property type="evidence" value="ECO:0007669"/>
    <property type="project" value="UniProtKB-KW"/>
</dbReference>
<evidence type="ECO:0000256" key="2">
    <source>
        <dbReference type="PROSITE-ProRule" id="PRU00168"/>
    </source>
</evidence>
<dbReference type="EMBL" id="CASHTH010000681">
    <property type="protein sequence ID" value="CAI8006358.1"/>
    <property type="molecule type" value="Genomic_DNA"/>
</dbReference>
<feature type="region of interest" description="Disordered" evidence="3">
    <location>
        <begin position="482"/>
        <end position="705"/>
    </location>
</feature>
<dbReference type="InterPro" id="IPR001895">
    <property type="entry name" value="RASGEF_cat_dom"/>
</dbReference>
<feature type="compositionally biased region" description="Gly residues" evidence="3">
    <location>
        <begin position="407"/>
        <end position="420"/>
    </location>
</feature>
<feature type="region of interest" description="Disordered" evidence="3">
    <location>
        <begin position="1226"/>
        <end position="1252"/>
    </location>
</feature>
<dbReference type="GO" id="GO:0005886">
    <property type="term" value="C:plasma membrane"/>
    <property type="evidence" value="ECO:0007669"/>
    <property type="project" value="TreeGrafter"/>
</dbReference>
<feature type="compositionally biased region" description="Gly residues" evidence="3">
    <location>
        <begin position="252"/>
        <end position="262"/>
    </location>
</feature>
<dbReference type="Gene3D" id="1.10.840.10">
    <property type="entry name" value="Ras guanine-nucleotide exchange factors catalytic domain"/>
    <property type="match status" value="1"/>
</dbReference>
<sequence>MIVIALRSTPTVTPNRRRHGDATPSRALVPAAVIAMATVGALKVARGDDSDYSDYGGDRSDKKSYHTSVYSDFSGSDFSEEDRYSRQRRHGDYDSDDDYRERSSERRSRRSRNEDERSTSRRRKHRSRSRSRSKESRGSGKHRRSKDKTGISDKKKRKKEKKEKKHKKDRKDENEPPKPPKKVTVGRVGKVSSLRTLSSDNTTTGEGDTPLDKAQAAIAESIDEKQKQEREMLEKREESKRLESKIQQHVQGHGGHSGGGGQPAQVVTGAYSGYPTTAAQGGYYSGLYPGYQYPGYATGTGWNPAQWSGTEYQQYVQQQQAGTGEQQYGNVETGEQQYGITTSLQQYVGDGGASGNKTRAYGGTDAQGTGDQVPKETTGHPADVVTAQKADKQKSEGEDVSESMEQGHGGSGTGDVGTGIGEPEIGNQTTSFAREGDTDDLRSVECVDQQAPIEIQPPPPPPPDVAMSTSSHDNEIVAMPTVSTGDDEQDTAVVSEAPEASEGVEGEREGRGEEVEETAECEMEIDSGGSSPVEVAPPIVLGADKQGGDGASEVGGVGGGLRDAGPSEGVSALSGGRHDDDDDAGPESSPEPLPPGMEPELTSGNSPAPLPPGEDVVAVEDGATKLPENGTETEEPAPPGMEPDQPIPPPPPPPEVKESKSDLQTPPPLQSDTTPSAPPPPPVTTDTGVCTPTPQTPSSIVPVSSSGVVATETPVVTTTTKELASTMEVSMATTKQPTPTAPITTPARKSASRLQTLPTNTSSTATSSSQSYDVATAAAAYAHATKTGQPYQYPQQIAAQQQQQGYSDYAAYTAYLQQMSQYGGGYVLGADGQYYQQANPYGAYAAAAAAAGAYGGEREGGEMDKHTLHLFTAVEIAEELTLRDAELLRRIGATEIRNGAWMDKEKKQKLAPNVLAMVEDFNFLAQLVAKEILAEESLRKRAEVIATYIKVAKKCYELRNYNSLNAVLAGLMCTPVHRLKKTWKEVPSKRKRQLDYLSNLMSEERNWRQYRRQLAKHVSSNTSCVIFLGVLLSNVVHYESYQQLKRLSRLSSAMPVVAKKLSVCETFTVLEAITVRNRLRKMSRREVGGGRNGRGGERGVKCFAVEEEREKVSVCDEQSILHGGDMTEKISILSLSDGDSSGDISPDLPDLDDWSVDVCREADRRLGNRKFSPWKRPRPLIRRGRSLEQLLKACQVDDDDDFEDQMVPRLSRSLPRLSSVTSYHQVWGDNDKSSPGKSSPTLPQPINPSFDNVDDKAQLSVEYKCPGSSNGFHNDDEISRIGSATTLSSEQSDFDNDAPNVRVKRSRIVHEVESPSHENSDNAPEISDVENSQKITRCNLGGSSLRRGGHSIENSTNGFQSERIDGESVRNGDRQFPTDPVATRADRQLRKRYTASDELDVIQLQTAREDPTSDPTSLLKLYQFLSLGYSVRYTSSPYIREILCNCKTTSEAQNYRRSYILESL</sequence>
<dbReference type="InterPro" id="IPR036964">
    <property type="entry name" value="RASGEF_cat_dom_sf"/>
</dbReference>
<proteinExistence type="predicted"/>
<name>A0AA35R7N9_GEOBA</name>
<dbReference type="InterPro" id="IPR023578">
    <property type="entry name" value="Ras_GEF_dom_sf"/>
</dbReference>